<dbReference type="AlphaFoldDB" id="A0A927G7K8"/>
<evidence type="ECO:0000313" key="2">
    <source>
        <dbReference type="EMBL" id="MBD8078391.1"/>
    </source>
</evidence>
<feature type="transmembrane region" description="Helical" evidence="1">
    <location>
        <begin position="40"/>
        <end position="56"/>
    </location>
</feature>
<keyword evidence="1" id="KW-0812">Transmembrane</keyword>
<comment type="caution">
    <text evidence="2">The sequence shown here is derived from an EMBL/GenBank/DDBJ whole genome shotgun (WGS) entry which is preliminary data.</text>
</comment>
<evidence type="ECO:0000256" key="1">
    <source>
        <dbReference type="SAM" id="Phobius"/>
    </source>
</evidence>
<keyword evidence="1" id="KW-0472">Membrane</keyword>
<protein>
    <submittedName>
        <fullName evidence="2">Uncharacterized protein</fullName>
    </submittedName>
</protein>
<sequence length="142" mass="14240">MRQRVVRALVWVLPVLIVAGGALGAAGDPGSPWSGALRGVGFGLAVAVAAGVHLVVRSFGGLGAEAGSPEADADSVEQRAWQVAASRTCADAVGVLALLALLCALSDGATVRWLPVAALVVVLVDLAVRLRLAWRAEVGAGA</sequence>
<evidence type="ECO:0000313" key="3">
    <source>
        <dbReference type="Proteomes" id="UP000610846"/>
    </source>
</evidence>
<reference evidence="2" key="1">
    <citation type="journal article" date="2018" name="Curr. Microbiol.">
        <title>Cellulosimicrobium arenosum sp. nov., Isolated from Marine Sediment Sand.</title>
        <authorList>
            <person name="Oh M."/>
            <person name="Kim J.H."/>
            <person name="Yoon J.H."/>
            <person name="Schumann P."/>
            <person name="Kim W."/>
        </authorList>
    </citation>
    <scope>NUCLEOTIDE SEQUENCE</scope>
    <source>
        <strain evidence="2">KCTC 49039</strain>
    </source>
</reference>
<organism evidence="2 3">
    <name type="scientific">Cellulosimicrobium arenosum</name>
    <dbReference type="NCBI Taxonomy" id="2708133"/>
    <lineage>
        <taxon>Bacteria</taxon>
        <taxon>Bacillati</taxon>
        <taxon>Actinomycetota</taxon>
        <taxon>Actinomycetes</taxon>
        <taxon>Micrococcales</taxon>
        <taxon>Promicromonosporaceae</taxon>
        <taxon>Cellulosimicrobium</taxon>
    </lineage>
</organism>
<dbReference type="Proteomes" id="UP000610846">
    <property type="component" value="Unassembled WGS sequence"/>
</dbReference>
<keyword evidence="1" id="KW-1133">Transmembrane helix</keyword>
<dbReference type="RefSeq" id="WP_191827982.1">
    <property type="nucleotide sequence ID" value="NZ_JACYHB010000003.1"/>
</dbReference>
<proteinExistence type="predicted"/>
<keyword evidence="3" id="KW-1185">Reference proteome</keyword>
<dbReference type="EMBL" id="JACYHB010000003">
    <property type="protein sequence ID" value="MBD8078391.1"/>
    <property type="molecule type" value="Genomic_DNA"/>
</dbReference>
<name>A0A927G7K8_9MICO</name>
<reference evidence="2" key="2">
    <citation type="submission" date="2020-09" db="EMBL/GenBank/DDBJ databases">
        <authorList>
            <person name="Yu Y."/>
        </authorList>
    </citation>
    <scope>NUCLEOTIDE SEQUENCE</scope>
    <source>
        <strain evidence="2">KCTC 49039</strain>
    </source>
</reference>
<gene>
    <name evidence="2" type="ORF">IF651_04880</name>
</gene>
<accession>A0A927G7K8</accession>